<dbReference type="PROSITE" id="PS50949">
    <property type="entry name" value="HTH_GNTR"/>
    <property type="match status" value="1"/>
</dbReference>
<dbReference type="CDD" id="cd07377">
    <property type="entry name" value="WHTH_GntR"/>
    <property type="match status" value="1"/>
</dbReference>
<dbReference type="Pfam" id="PF00392">
    <property type="entry name" value="GntR"/>
    <property type="match status" value="1"/>
</dbReference>
<dbReference type="InterPro" id="IPR036388">
    <property type="entry name" value="WH-like_DNA-bd_sf"/>
</dbReference>
<organism evidence="5 6">
    <name type="scientific">Lutimaribacter marinistellae</name>
    <dbReference type="NCBI Taxonomy" id="1820329"/>
    <lineage>
        <taxon>Bacteria</taxon>
        <taxon>Pseudomonadati</taxon>
        <taxon>Pseudomonadota</taxon>
        <taxon>Alphaproteobacteria</taxon>
        <taxon>Rhodobacterales</taxon>
        <taxon>Roseobacteraceae</taxon>
        <taxon>Lutimaribacter</taxon>
    </lineage>
</organism>
<keyword evidence="3" id="KW-0804">Transcription</keyword>
<dbReference type="RefSeq" id="WP_386734066.1">
    <property type="nucleotide sequence ID" value="NZ_JBHRXI010000002.1"/>
</dbReference>
<dbReference type="SMART" id="SM00345">
    <property type="entry name" value="HTH_GNTR"/>
    <property type="match status" value="1"/>
</dbReference>
<dbReference type="Proteomes" id="UP001595629">
    <property type="component" value="Unassembled WGS sequence"/>
</dbReference>
<dbReference type="PANTHER" id="PTHR38445:SF7">
    <property type="entry name" value="GNTR-FAMILY TRANSCRIPTIONAL REGULATOR"/>
    <property type="match status" value="1"/>
</dbReference>
<dbReference type="EMBL" id="JBHRXI010000002">
    <property type="protein sequence ID" value="MFC3612877.1"/>
    <property type="molecule type" value="Genomic_DNA"/>
</dbReference>
<proteinExistence type="predicted"/>
<reference evidence="6" key="1">
    <citation type="journal article" date="2019" name="Int. J. Syst. Evol. Microbiol.">
        <title>The Global Catalogue of Microorganisms (GCM) 10K type strain sequencing project: providing services to taxonomists for standard genome sequencing and annotation.</title>
        <authorList>
            <consortium name="The Broad Institute Genomics Platform"/>
            <consortium name="The Broad Institute Genome Sequencing Center for Infectious Disease"/>
            <person name="Wu L."/>
            <person name="Ma J."/>
        </authorList>
    </citation>
    <scope>NUCLEOTIDE SEQUENCE [LARGE SCALE GENOMIC DNA]</scope>
    <source>
        <strain evidence="6">KCTC 42911</strain>
    </source>
</reference>
<dbReference type="InterPro" id="IPR036390">
    <property type="entry name" value="WH_DNA-bd_sf"/>
</dbReference>
<evidence type="ECO:0000313" key="6">
    <source>
        <dbReference type="Proteomes" id="UP001595629"/>
    </source>
</evidence>
<keyword evidence="6" id="KW-1185">Reference proteome</keyword>
<keyword evidence="1" id="KW-0805">Transcription regulation</keyword>
<evidence type="ECO:0000256" key="3">
    <source>
        <dbReference type="ARBA" id="ARBA00023163"/>
    </source>
</evidence>
<evidence type="ECO:0000256" key="2">
    <source>
        <dbReference type="ARBA" id="ARBA00023125"/>
    </source>
</evidence>
<dbReference type="InterPro" id="IPR000524">
    <property type="entry name" value="Tscrpt_reg_HTH_GntR"/>
</dbReference>
<accession>A0ABV7TBD0</accession>
<keyword evidence="2" id="KW-0238">DNA-binding</keyword>
<dbReference type="SUPFAM" id="SSF46785">
    <property type="entry name" value="Winged helix' DNA-binding domain"/>
    <property type="match status" value="1"/>
</dbReference>
<comment type="caution">
    <text evidence="5">The sequence shown here is derived from an EMBL/GenBank/DDBJ whole genome shotgun (WGS) entry which is preliminary data.</text>
</comment>
<dbReference type="Gene3D" id="1.10.10.10">
    <property type="entry name" value="Winged helix-like DNA-binding domain superfamily/Winged helix DNA-binding domain"/>
    <property type="match status" value="1"/>
</dbReference>
<name>A0ABV7TBD0_9RHOB</name>
<protein>
    <submittedName>
        <fullName evidence="5">GntR family transcriptional regulator</fullName>
    </submittedName>
</protein>
<evidence type="ECO:0000313" key="5">
    <source>
        <dbReference type="EMBL" id="MFC3612877.1"/>
    </source>
</evidence>
<evidence type="ECO:0000256" key="1">
    <source>
        <dbReference type="ARBA" id="ARBA00023015"/>
    </source>
</evidence>
<evidence type="ECO:0000259" key="4">
    <source>
        <dbReference type="PROSITE" id="PS50949"/>
    </source>
</evidence>
<dbReference type="PANTHER" id="PTHR38445">
    <property type="entry name" value="HTH-TYPE TRANSCRIPTIONAL REPRESSOR YTRA"/>
    <property type="match status" value="1"/>
</dbReference>
<feature type="domain" description="HTH gntR-type" evidence="4">
    <location>
        <begin position="25"/>
        <end position="93"/>
    </location>
</feature>
<gene>
    <name evidence="5" type="ORF">ACFORG_03805</name>
</gene>
<sequence length="333" mass="36122">MDQDLSDIGSTFERLALALDKTSSVSVSVQLRGALEYGIASGDIPPGTRLPSVRKLASHLGLSPVTVSNVYAALQGAGHVEGRVGAGTFVADGGVCHHQAKSLREIERRIGELVRLGDEVGLSRAELAYRVSTAPDHPGHVRILMLGTFQDATEAYADDIRPYLRDGDEIIARTTEQLARNRPEGIGLVVAPRTLRVEAQSYFPGLPVIGITLIPNEETRIALAAISPQAQVAIVSFFPEFLPNMRSGIMRFAPHVTRITSAVWQDDGLSDVVARADVVIHSTGAEDLRHDMRPDQTAIEYRHTPDSHAIETDLLQAIDACRSRTRDQKGQNS</sequence>